<name>A0A378W0W6_NEIGO</name>
<proteinExistence type="predicted"/>
<protein>
    <submittedName>
        <fullName evidence="1">Uncharacterized protein</fullName>
    </submittedName>
</protein>
<sequence>MLDGMPDKMCAGMADDFDAFLIFRSNDLNSRILNNRVARIDQFAVYLACHRRLRQTGTDRRSNLSHGNGDSYWRTEQSGKVIFNIKRSERLKITA</sequence>
<dbReference type="EMBL" id="UGRI01000001">
    <property type="protein sequence ID" value="SUA24426.1"/>
    <property type="molecule type" value="Genomic_DNA"/>
</dbReference>
<gene>
    <name evidence="1" type="ORF">NCTC11421_02425</name>
</gene>
<reference evidence="1" key="1">
    <citation type="submission" date="2018-06" db="EMBL/GenBank/DDBJ databases">
        <authorList>
            <consortium name="Pathogen Informatics"/>
            <person name="Doyle S."/>
        </authorList>
    </citation>
    <scope>NUCLEOTIDE SEQUENCE [LARGE SCALE GENOMIC DNA]</scope>
    <source>
        <strain evidence="1">NCTC11421</strain>
    </source>
</reference>
<accession>A0A378W0W6</accession>
<evidence type="ECO:0000313" key="1">
    <source>
        <dbReference type="EMBL" id="SUA24426.1"/>
    </source>
</evidence>
<organism evidence="1">
    <name type="scientific">Neisseria gonorrhoeae</name>
    <dbReference type="NCBI Taxonomy" id="485"/>
    <lineage>
        <taxon>Bacteria</taxon>
        <taxon>Pseudomonadati</taxon>
        <taxon>Pseudomonadota</taxon>
        <taxon>Betaproteobacteria</taxon>
        <taxon>Neisseriales</taxon>
        <taxon>Neisseriaceae</taxon>
        <taxon>Neisseria</taxon>
    </lineage>
</organism>
<dbReference type="AlphaFoldDB" id="A0A378W0W6"/>